<dbReference type="AlphaFoldDB" id="A0AAP0HNS7"/>
<sequence length="59" mass="6689">MPIMPTAHGMKRNAPTSVRPANGFLKENLIPIFKIHKINPQFFFTTIRRRTTTTTSSSS</sequence>
<dbReference type="EMBL" id="JBBNAE010000010">
    <property type="protein sequence ID" value="KAK9091332.1"/>
    <property type="molecule type" value="Genomic_DNA"/>
</dbReference>
<gene>
    <name evidence="1" type="ORF">Sjap_024509</name>
</gene>
<evidence type="ECO:0000313" key="1">
    <source>
        <dbReference type="EMBL" id="KAK9091332.1"/>
    </source>
</evidence>
<organism evidence="1 2">
    <name type="scientific">Stephania japonica</name>
    <dbReference type="NCBI Taxonomy" id="461633"/>
    <lineage>
        <taxon>Eukaryota</taxon>
        <taxon>Viridiplantae</taxon>
        <taxon>Streptophyta</taxon>
        <taxon>Embryophyta</taxon>
        <taxon>Tracheophyta</taxon>
        <taxon>Spermatophyta</taxon>
        <taxon>Magnoliopsida</taxon>
        <taxon>Ranunculales</taxon>
        <taxon>Menispermaceae</taxon>
        <taxon>Menispermoideae</taxon>
        <taxon>Cissampelideae</taxon>
        <taxon>Stephania</taxon>
    </lineage>
</organism>
<dbReference type="Proteomes" id="UP001417504">
    <property type="component" value="Unassembled WGS sequence"/>
</dbReference>
<comment type="caution">
    <text evidence="1">The sequence shown here is derived from an EMBL/GenBank/DDBJ whole genome shotgun (WGS) entry which is preliminary data.</text>
</comment>
<proteinExistence type="predicted"/>
<name>A0AAP0HNS7_9MAGN</name>
<accession>A0AAP0HNS7</accession>
<reference evidence="1 2" key="1">
    <citation type="submission" date="2024-01" db="EMBL/GenBank/DDBJ databases">
        <title>Genome assemblies of Stephania.</title>
        <authorList>
            <person name="Yang L."/>
        </authorList>
    </citation>
    <scope>NUCLEOTIDE SEQUENCE [LARGE SCALE GENOMIC DNA]</scope>
    <source>
        <strain evidence="1">QJT</strain>
        <tissue evidence="1">Leaf</tissue>
    </source>
</reference>
<keyword evidence="2" id="KW-1185">Reference proteome</keyword>
<evidence type="ECO:0000313" key="2">
    <source>
        <dbReference type="Proteomes" id="UP001417504"/>
    </source>
</evidence>
<protein>
    <submittedName>
        <fullName evidence="1">Uncharacterized protein</fullName>
    </submittedName>
</protein>